<keyword evidence="3 4" id="KW-0597">Phosphoprotein</keyword>
<evidence type="ECO:0000256" key="3">
    <source>
        <dbReference type="ARBA" id="ARBA00022553"/>
    </source>
</evidence>
<keyword evidence="5" id="KW-0472">Membrane</keyword>
<feature type="transmembrane region" description="Helical" evidence="5">
    <location>
        <begin position="21"/>
        <end position="39"/>
    </location>
</feature>
<keyword evidence="8" id="KW-0614">Plasmid</keyword>
<dbReference type="GO" id="GO:0005524">
    <property type="term" value="F:ATP binding"/>
    <property type="evidence" value="ECO:0007669"/>
    <property type="project" value="UniProtKB-KW"/>
</dbReference>
<dbReference type="RefSeq" id="WP_172690668.1">
    <property type="nucleotide sequence ID" value="NZ_KY000027.1"/>
</dbReference>
<evidence type="ECO:0000256" key="2">
    <source>
        <dbReference type="ARBA" id="ARBA00012438"/>
    </source>
</evidence>
<keyword evidence="5" id="KW-1133">Transmembrane helix</keyword>
<dbReference type="PANTHER" id="PTHR43065:SF42">
    <property type="entry name" value="TWO-COMPONENT SENSOR PPRA"/>
    <property type="match status" value="1"/>
</dbReference>
<dbReference type="InterPro" id="IPR036097">
    <property type="entry name" value="HisK_dim/P_sf"/>
</dbReference>
<reference evidence="8" key="1">
    <citation type="submission" date="2016-10" db="EMBL/GenBank/DDBJ databases">
        <title>Agrobacterium Ti plasmids: Classification based on T-DNA and Vir regions organization.</title>
        <authorList>
            <person name="Nabi N."/>
            <person name="Vial L."/>
            <person name="Ben Hafsa A."/>
            <person name="Chapulliot D."/>
            <person name="Berard A."/>
            <person name="Chauveau A."/>
            <person name="Le Paslier M.-C."/>
            <person name="Harzallah Skhiri F."/>
            <person name="Brunel D."/>
            <person name="Nesme X."/>
            <person name="Chaouachi M."/>
        </authorList>
    </citation>
    <scope>NUCLEOTIDE SEQUENCE</scope>
    <source>
        <strain evidence="8">CFBP2692</strain>
        <plasmid evidence="8">pTi_CFBP2692</plasmid>
    </source>
</reference>
<dbReference type="SMART" id="SM00388">
    <property type="entry name" value="HisKA"/>
    <property type="match status" value="1"/>
</dbReference>
<sequence>MNGRYSPSRQDFKTGAKPWSILALVVAAMIFALMAITSWQDNETNRAILTQLRAINIDSASLQRDVLRAEAGVVANYRPIISRLGALRKNLENLKRLFKQSHLVIGNDFSQLLDKLKVSVDTTDAAVAAFGAQNVLLQDSLASFTRALSILPKMSSTDQTVENSDELGSLMLQFVRQPSPALSLEISHELDMLQKASGGAEVPIRILAREGRVILSILPRVNDAVNMIQTSDTAEIAERLERKCLEAYSLQSVREQRARIFLGSVSVGLCIYIISLVYRLRRKTAWLTRRLDYEEVIKEIGVCFEGGGATASSLNSSAQAALGIIQRFFNAESCALALVDHGDRWAVESFAAKLPEPVWEDLALREMVSLARADERASVFRIMSTRKVSCLPPETPGVSMLLAHKSTDQLIAICSLGYQGYRLKSCPGEVQLLELATACLCHYIDVRRKQTECDILERRLEHAERLQAVGTLAGGIAHEFNNILGAILGYAEMAQNMLRRSSVTRRHIDQIISSGDRARLIIDQILTLSRKLERVTKPFSVSELVMEIAPLLRVALQRNIELKFKFDDKKSVVEGSPLEVQQMLMNLCKNASQAFTADGQIDIIVSRIFVSRQKVLAHGVMPAGDYVLLSVSDDGEGIAETVLPHIFEPFFTTRSCSGGTGLGLAAVHGHVSALAGYIDVTSAVGRGTCSDSTGLGLAAVHGHVSALAGYIDVTSAVGRGTRFDIYLPPSSKKPVSPDAFFGPCKTPRGNGEIVALIEPDPVLREVYEDKIAALGYEPVGFKTCADLCNWISKGKQADLVLVDQSSLPENQSATALHAAFKTASIIIGGSDLKMSLSSDDMTSALFLPKPISSRTMAYAIRTKIKA</sequence>
<feature type="domain" description="Response regulatory" evidence="7">
    <location>
        <begin position="753"/>
        <end position="864"/>
    </location>
</feature>
<evidence type="ECO:0000259" key="6">
    <source>
        <dbReference type="PROSITE" id="PS50109"/>
    </source>
</evidence>
<dbReference type="AlphaFoldDB" id="A0A2Z2PDQ2"/>
<keyword evidence="5" id="KW-0812">Transmembrane</keyword>
<dbReference type="Pfam" id="PF19443">
    <property type="entry name" value="DAHL"/>
    <property type="match status" value="1"/>
</dbReference>
<dbReference type="InterPro" id="IPR003594">
    <property type="entry name" value="HATPase_dom"/>
</dbReference>
<dbReference type="InterPro" id="IPR045812">
    <property type="entry name" value="DAHL"/>
</dbReference>
<dbReference type="EMBL" id="KY000027">
    <property type="protein sequence ID" value="ASK41127.1"/>
    <property type="molecule type" value="Genomic_DNA"/>
</dbReference>
<dbReference type="EC" id="2.7.13.3" evidence="2"/>
<dbReference type="InterPro" id="IPR036890">
    <property type="entry name" value="HATPase_C_sf"/>
</dbReference>
<dbReference type="GO" id="GO:0000155">
    <property type="term" value="F:phosphorelay sensor kinase activity"/>
    <property type="evidence" value="ECO:0007669"/>
    <property type="project" value="InterPro"/>
</dbReference>
<dbReference type="Pfam" id="PF00512">
    <property type="entry name" value="HisKA"/>
    <property type="match status" value="1"/>
</dbReference>
<dbReference type="PROSITE" id="PS50110">
    <property type="entry name" value="RESPONSE_REGULATORY"/>
    <property type="match status" value="1"/>
</dbReference>
<accession>A0A2Z2PDQ2</accession>
<evidence type="ECO:0000313" key="8">
    <source>
        <dbReference type="EMBL" id="ASK41127.1"/>
    </source>
</evidence>
<dbReference type="InterPro" id="IPR005467">
    <property type="entry name" value="His_kinase_dom"/>
</dbReference>
<dbReference type="InterPro" id="IPR001789">
    <property type="entry name" value="Sig_transdc_resp-reg_receiver"/>
</dbReference>
<evidence type="ECO:0000256" key="4">
    <source>
        <dbReference type="PROSITE-ProRule" id="PRU00169"/>
    </source>
</evidence>
<name>A0A2Z2PDQ2_RHIRH</name>
<feature type="domain" description="Histidine kinase" evidence="6">
    <location>
        <begin position="475"/>
        <end position="688"/>
    </location>
</feature>
<evidence type="ECO:0000256" key="1">
    <source>
        <dbReference type="ARBA" id="ARBA00000085"/>
    </source>
</evidence>
<evidence type="ECO:0000259" key="7">
    <source>
        <dbReference type="PROSITE" id="PS50110"/>
    </source>
</evidence>
<proteinExistence type="predicted"/>
<dbReference type="Gene3D" id="1.10.287.130">
    <property type="match status" value="1"/>
</dbReference>
<geneLocation type="plasmid" evidence="8">
    <name>pTi_CFBP2692</name>
</geneLocation>
<protein>
    <recommendedName>
        <fullName evidence="2">histidine kinase</fullName>
        <ecNumber evidence="2">2.7.13.3</ecNumber>
    </recommendedName>
</protein>
<dbReference type="CDD" id="cd00082">
    <property type="entry name" value="HisKA"/>
    <property type="match status" value="1"/>
</dbReference>
<dbReference type="PRINTS" id="PR00344">
    <property type="entry name" value="BCTRLSENSOR"/>
</dbReference>
<dbReference type="PROSITE" id="PS50109">
    <property type="entry name" value="HIS_KIN"/>
    <property type="match status" value="1"/>
</dbReference>
<comment type="catalytic activity">
    <reaction evidence="1">
        <text>ATP + protein L-histidine = ADP + protein N-phospho-L-histidine.</text>
        <dbReference type="EC" id="2.7.13.3"/>
    </reaction>
</comment>
<organism evidence="8">
    <name type="scientific">Rhizobium rhizogenes</name>
    <name type="common">Agrobacterium rhizogenes</name>
    <dbReference type="NCBI Taxonomy" id="359"/>
    <lineage>
        <taxon>Bacteria</taxon>
        <taxon>Pseudomonadati</taxon>
        <taxon>Pseudomonadota</taxon>
        <taxon>Alphaproteobacteria</taxon>
        <taxon>Hyphomicrobiales</taxon>
        <taxon>Rhizobiaceae</taxon>
        <taxon>Rhizobium/Agrobacterium group</taxon>
        <taxon>Rhizobium</taxon>
    </lineage>
</organism>
<dbReference type="PANTHER" id="PTHR43065">
    <property type="entry name" value="SENSOR HISTIDINE KINASE"/>
    <property type="match status" value="1"/>
</dbReference>
<dbReference type="FunFam" id="1.10.287.130:FF:000102">
    <property type="entry name" value="Two-component sensor histidine kinase"/>
    <property type="match status" value="1"/>
</dbReference>
<feature type="transmembrane region" description="Helical" evidence="5">
    <location>
        <begin position="260"/>
        <end position="280"/>
    </location>
</feature>
<dbReference type="InterPro" id="IPR003661">
    <property type="entry name" value="HisK_dim/P_dom"/>
</dbReference>
<dbReference type="SUPFAM" id="SSF47384">
    <property type="entry name" value="Homodimeric domain of signal transducing histidine kinase"/>
    <property type="match status" value="1"/>
</dbReference>
<dbReference type="Gene3D" id="3.30.565.10">
    <property type="entry name" value="Histidine kinase-like ATPase, C-terminal domain"/>
    <property type="match status" value="2"/>
</dbReference>
<dbReference type="NCBIfam" id="NF010411">
    <property type="entry name" value="PRK13837.1"/>
    <property type="match status" value="1"/>
</dbReference>
<evidence type="ECO:0000256" key="5">
    <source>
        <dbReference type="SAM" id="Phobius"/>
    </source>
</evidence>
<feature type="modified residue" description="4-aspartylphosphate" evidence="4">
    <location>
        <position position="803"/>
    </location>
</feature>
<dbReference type="Pfam" id="PF02518">
    <property type="entry name" value="HATPase_c"/>
    <property type="match status" value="1"/>
</dbReference>
<dbReference type="InterPro" id="IPR004358">
    <property type="entry name" value="Sig_transdc_His_kin-like_C"/>
</dbReference>
<dbReference type="SUPFAM" id="SSF55874">
    <property type="entry name" value="ATPase domain of HSP90 chaperone/DNA topoisomerase II/histidine kinase"/>
    <property type="match status" value="2"/>
</dbReference>
<dbReference type="SMART" id="SM00387">
    <property type="entry name" value="HATPase_c"/>
    <property type="match status" value="1"/>
</dbReference>